<evidence type="ECO:0000256" key="10">
    <source>
        <dbReference type="ARBA" id="ARBA00035120"/>
    </source>
</evidence>
<keyword evidence="6 12" id="KW-0915">Sodium</keyword>
<comment type="caution">
    <text evidence="13">The sequence shown here is derived from an EMBL/GenBank/DDBJ whole genome shotgun (WGS) entry which is preliminary data.</text>
</comment>
<dbReference type="PANTHER" id="PTHR28259:SF1">
    <property type="entry name" value="FLUORIDE EXPORT PROTEIN 1-RELATED"/>
    <property type="match status" value="1"/>
</dbReference>
<dbReference type="InterPro" id="IPR003691">
    <property type="entry name" value="FluC"/>
</dbReference>
<evidence type="ECO:0000256" key="8">
    <source>
        <dbReference type="ARBA" id="ARBA00023136"/>
    </source>
</evidence>
<dbReference type="GO" id="GO:0140114">
    <property type="term" value="P:cellular detoxification of fluoride"/>
    <property type="evidence" value="ECO:0007669"/>
    <property type="project" value="UniProtKB-UniRule"/>
</dbReference>
<keyword evidence="12" id="KW-0813">Transport</keyword>
<evidence type="ECO:0000313" key="13">
    <source>
        <dbReference type="EMBL" id="EDU59027.1"/>
    </source>
</evidence>
<evidence type="ECO:0000256" key="7">
    <source>
        <dbReference type="ARBA" id="ARBA00023065"/>
    </source>
</evidence>
<reference evidence="13 14" key="3">
    <citation type="submission" date="2008-05" db="EMBL/GenBank/DDBJ databases">
        <authorList>
            <person name="Fulton L."/>
            <person name="Clifton S."/>
            <person name="Fulton B."/>
            <person name="Xu J."/>
            <person name="Minx P."/>
            <person name="Pepin K.H."/>
            <person name="Johnson M."/>
            <person name="Thiruvilangam P."/>
            <person name="Bhonagiri V."/>
            <person name="Nash W.E."/>
            <person name="Mardis E.R."/>
            <person name="Wilson R.K."/>
        </authorList>
    </citation>
    <scope>NUCLEOTIDE SEQUENCE [LARGE SCALE GENOMIC DNA]</scope>
    <source>
        <strain evidence="13 14">ATCC 25827</strain>
    </source>
</reference>
<sequence length="143" mass="15909">MREIPFIYPLKRDKGLRMYASLFSIALGSILGGWLRWFVGLKLNNLYPNIPMGTVFVNLVGGFVIGFAISYFANANISPNYKLFIVTGFCGAFTTFSTFSLEVLTLIQEGKLMVALSTIAIHVIGALIFTFLGMMSHHWLTQS</sequence>
<evidence type="ECO:0000256" key="3">
    <source>
        <dbReference type="ARBA" id="ARBA00022519"/>
    </source>
</evidence>
<gene>
    <name evidence="12 13" type="primary">crcB</name>
    <name evidence="12" type="synonym">fluC</name>
    <name evidence="13" type="ORF">PROSTU_02211</name>
</gene>
<dbReference type="GO" id="GO:0046872">
    <property type="term" value="F:metal ion binding"/>
    <property type="evidence" value="ECO:0007669"/>
    <property type="project" value="UniProtKB-KW"/>
</dbReference>
<feature type="transmembrane region" description="Helical" evidence="12">
    <location>
        <begin position="113"/>
        <end position="134"/>
    </location>
</feature>
<dbReference type="AlphaFoldDB" id="A0AA87CQK7"/>
<dbReference type="Proteomes" id="UP000004506">
    <property type="component" value="Unassembled WGS sequence"/>
</dbReference>
<proteinExistence type="inferred from homology"/>
<evidence type="ECO:0000313" key="14">
    <source>
        <dbReference type="Proteomes" id="UP000004506"/>
    </source>
</evidence>
<dbReference type="NCBIfam" id="TIGR00494">
    <property type="entry name" value="crcB"/>
    <property type="match status" value="1"/>
</dbReference>
<dbReference type="PANTHER" id="PTHR28259">
    <property type="entry name" value="FLUORIDE EXPORT PROTEIN 1-RELATED"/>
    <property type="match status" value="1"/>
</dbReference>
<evidence type="ECO:0000256" key="4">
    <source>
        <dbReference type="ARBA" id="ARBA00022692"/>
    </source>
</evidence>
<comment type="subcellular location">
    <subcellularLocation>
        <location evidence="1 12">Cell membrane</location>
        <topology evidence="1 12">Multi-pass membrane protein</topology>
    </subcellularLocation>
</comment>
<protein>
    <recommendedName>
        <fullName evidence="12">Fluoride-specific ion channel FluC</fullName>
    </recommendedName>
</protein>
<keyword evidence="2 12" id="KW-1003">Cell membrane</keyword>
<feature type="transmembrane region" description="Helical" evidence="12">
    <location>
        <begin position="50"/>
        <end position="72"/>
    </location>
</feature>
<comment type="similarity">
    <text evidence="10 12">Belongs to the fluoride channel Fluc/FEX (TC 1.A.43) family.</text>
</comment>
<feature type="binding site" evidence="12">
    <location>
        <position position="91"/>
    </location>
    <ligand>
        <name>Na(+)</name>
        <dbReference type="ChEBI" id="CHEBI:29101"/>
        <note>structural</note>
    </ligand>
</feature>
<dbReference type="NCBIfam" id="NF010792">
    <property type="entry name" value="PRK14196.1"/>
    <property type="match status" value="1"/>
</dbReference>
<keyword evidence="8 12" id="KW-0472">Membrane</keyword>
<reference evidence="14" key="2">
    <citation type="submission" date="2008-04" db="EMBL/GenBank/DDBJ databases">
        <title>Draft genome sequence of Providencia stuartii(ATCC 25827).</title>
        <authorList>
            <person name="Sudarsanam P."/>
            <person name="Ley R."/>
            <person name="Guruge J."/>
            <person name="Turnbaugh P.J."/>
            <person name="Mahowald M."/>
            <person name="Liep D."/>
            <person name="Gordon J."/>
        </authorList>
    </citation>
    <scope>NUCLEOTIDE SEQUENCE [LARGE SCALE GENOMIC DNA]</scope>
    <source>
        <strain evidence="14">ATCC 25827</strain>
    </source>
</reference>
<feature type="transmembrane region" description="Helical" evidence="12">
    <location>
        <begin position="84"/>
        <end position="107"/>
    </location>
</feature>
<reference evidence="14" key="1">
    <citation type="submission" date="2008-04" db="EMBL/GenBank/DDBJ databases">
        <title>Draft genome sequence of Providencia stuartii (ATCC 25827).</title>
        <authorList>
            <person name="Sudarsanam P."/>
            <person name="Ley R."/>
            <person name="Guruge J."/>
            <person name="Turnbaugh P.J."/>
            <person name="Mahowald M."/>
            <person name="Liep D."/>
            <person name="Gordon J."/>
        </authorList>
    </citation>
    <scope>NUCLEOTIDE SEQUENCE [LARGE SCALE GENOMIC DNA]</scope>
    <source>
        <strain evidence="14">ATCC 25827</strain>
    </source>
</reference>
<evidence type="ECO:0000256" key="2">
    <source>
        <dbReference type="ARBA" id="ARBA00022475"/>
    </source>
</evidence>
<keyword evidence="12" id="KW-0479">Metal-binding</keyword>
<feature type="transmembrane region" description="Helical" evidence="12">
    <location>
        <begin position="20"/>
        <end position="38"/>
    </location>
</feature>
<organism evidence="13 14">
    <name type="scientific">Providencia stuartii ATCC 25827</name>
    <dbReference type="NCBI Taxonomy" id="471874"/>
    <lineage>
        <taxon>Bacteria</taxon>
        <taxon>Pseudomonadati</taxon>
        <taxon>Pseudomonadota</taxon>
        <taxon>Gammaproteobacteria</taxon>
        <taxon>Enterobacterales</taxon>
        <taxon>Morganellaceae</taxon>
        <taxon>Providencia</taxon>
    </lineage>
</organism>
<evidence type="ECO:0000256" key="9">
    <source>
        <dbReference type="ARBA" id="ARBA00023303"/>
    </source>
</evidence>
<keyword evidence="9 12" id="KW-0407">Ion channel</keyword>
<dbReference type="EMBL" id="ABJD02000101">
    <property type="protein sequence ID" value="EDU59027.1"/>
    <property type="molecule type" value="Genomic_DNA"/>
</dbReference>
<evidence type="ECO:0000256" key="11">
    <source>
        <dbReference type="ARBA" id="ARBA00035585"/>
    </source>
</evidence>
<comment type="activity regulation">
    <text evidence="12">Na(+) is not transported, but it plays an essential structural role and its presence is essential for fluoride channel function.</text>
</comment>
<keyword evidence="7 12" id="KW-0406">Ion transport</keyword>
<keyword evidence="3" id="KW-0997">Cell inner membrane</keyword>
<comment type="function">
    <text evidence="12">Fluoride-specific ion channel. Important for reducing fluoride concentration in the cell, thus reducing its toxicity.</text>
</comment>
<evidence type="ECO:0000256" key="1">
    <source>
        <dbReference type="ARBA" id="ARBA00004651"/>
    </source>
</evidence>
<dbReference type="HAMAP" id="MF_00454">
    <property type="entry name" value="FluC"/>
    <property type="match status" value="1"/>
</dbReference>
<dbReference type="Pfam" id="PF02537">
    <property type="entry name" value="CRCB"/>
    <property type="match status" value="1"/>
</dbReference>
<evidence type="ECO:0000256" key="5">
    <source>
        <dbReference type="ARBA" id="ARBA00022989"/>
    </source>
</evidence>
<comment type="catalytic activity">
    <reaction evidence="11">
        <text>fluoride(in) = fluoride(out)</text>
        <dbReference type="Rhea" id="RHEA:76159"/>
        <dbReference type="ChEBI" id="CHEBI:17051"/>
    </reaction>
    <physiologicalReaction direction="left-to-right" evidence="11">
        <dbReference type="Rhea" id="RHEA:76160"/>
    </physiologicalReaction>
</comment>
<keyword evidence="4 12" id="KW-0812">Transmembrane</keyword>
<keyword evidence="5 12" id="KW-1133">Transmembrane helix</keyword>
<evidence type="ECO:0000256" key="6">
    <source>
        <dbReference type="ARBA" id="ARBA00023053"/>
    </source>
</evidence>
<accession>A0AA87CQK7</accession>
<dbReference type="GO" id="GO:0005886">
    <property type="term" value="C:plasma membrane"/>
    <property type="evidence" value="ECO:0007669"/>
    <property type="project" value="UniProtKB-SubCell"/>
</dbReference>
<name>A0AA87CQK7_PROST</name>
<evidence type="ECO:0000256" key="12">
    <source>
        <dbReference type="HAMAP-Rule" id="MF_00454"/>
    </source>
</evidence>
<dbReference type="GO" id="GO:0062054">
    <property type="term" value="F:fluoride channel activity"/>
    <property type="evidence" value="ECO:0007669"/>
    <property type="project" value="UniProtKB-UniRule"/>
</dbReference>
<feature type="binding site" evidence="12">
    <location>
        <position position="94"/>
    </location>
    <ligand>
        <name>Na(+)</name>
        <dbReference type="ChEBI" id="CHEBI:29101"/>
        <note>structural</note>
    </ligand>
</feature>